<keyword evidence="2" id="KW-1185">Reference proteome</keyword>
<dbReference type="Proteomes" id="UP000016660">
    <property type="component" value="Unassembled WGS sequence"/>
</dbReference>
<evidence type="ECO:0000313" key="1">
    <source>
        <dbReference type="EMBL" id="ERJ76705.1"/>
    </source>
</evidence>
<gene>
    <name evidence="1" type="ORF">HMPREF0653_01401</name>
</gene>
<dbReference type="EMBL" id="AWUY01000115">
    <property type="protein sequence ID" value="ERJ76705.1"/>
    <property type="molecule type" value="Genomic_DNA"/>
</dbReference>
<reference evidence="1 2" key="1">
    <citation type="submission" date="2013-06" db="EMBL/GenBank/DDBJ databases">
        <authorList>
            <person name="Weinstock G."/>
            <person name="Sodergren E."/>
            <person name="Lobos E.A."/>
            <person name="Fulton L."/>
            <person name="Fulton R."/>
            <person name="Courtney L."/>
            <person name="Fronick C."/>
            <person name="O'Laughlin M."/>
            <person name="Godfrey J."/>
            <person name="Wilson R.M."/>
            <person name="Miner T."/>
            <person name="Farmer C."/>
            <person name="Delehaunty K."/>
            <person name="Cordes M."/>
            <person name="Minx P."/>
            <person name="Tomlinson C."/>
            <person name="Chen J."/>
            <person name="Wollam A."/>
            <person name="Pepin K.H."/>
            <person name="Bhonagiri V."/>
            <person name="Zhang X."/>
            <person name="Warren W."/>
            <person name="Mitreva M."/>
            <person name="Mardis E.R."/>
            <person name="Wilson R.K."/>
        </authorList>
    </citation>
    <scope>NUCLEOTIDE SEQUENCE [LARGE SCALE GENOMIC DNA]</scope>
    <source>
        <strain evidence="1 2">ATCC 29426</strain>
    </source>
</reference>
<protein>
    <submittedName>
        <fullName evidence="1">Uncharacterized protein</fullName>
    </submittedName>
</protein>
<comment type="caution">
    <text evidence="1">The sequence shown here is derived from an EMBL/GenBank/DDBJ whole genome shotgun (WGS) entry which is preliminary data.</text>
</comment>
<name>A0ABN0NS62_9BACT</name>
<accession>A0ABN0NS62</accession>
<evidence type="ECO:0000313" key="2">
    <source>
        <dbReference type="Proteomes" id="UP000016660"/>
    </source>
</evidence>
<sequence length="45" mass="5202">MFSFCLIVCGTSVCPEFINVCICFFTMQIFCYPSAKVTKFLDYLK</sequence>
<proteinExistence type="predicted"/>
<organism evidence="1 2">
    <name type="scientific">Prevotella disiens JCM 6334 = ATCC 29426</name>
    <dbReference type="NCBI Taxonomy" id="1235811"/>
    <lineage>
        <taxon>Bacteria</taxon>
        <taxon>Pseudomonadati</taxon>
        <taxon>Bacteroidota</taxon>
        <taxon>Bacteroidia</taxon>
        <taxon>Bacteroidales</taxon>
        <taxon>Prevotellaceae</taxon>
        <taxon>Prevotella</taxon>
    </lineage>
</organism>